<dbReference type="EMBL" id="JAOQKJ010000001">
    <property type="protein sequence ID" value="MCU6743095.1"/>
    <property type="molecule type" value="Genomic_DNA"/>
</dbReference>
<keyword evidence="1" id="KW-0328">Glycosyltransferase</keyword>
<dbReference type="Proteomes" id="UP001652432">
    <property type="component" value="Unassembled WGS sequence"/>
</dbReference>
<dbReference type="InterPro" id="IPR001173">
    <property type="entry name" value="Glyco_trans_2-like"/>
</dbReference>
<evidence type="ECO:0000259" key="3">
    <source>
        <dbReference type="Pfam" id="PF00535"/>
    </source>
</evidence>
<evidence type="ECO:0000256" key="1">
    <source>
        <dbReference type="ARBA" id="ARBA00022676"/>
    </source>
</evidence>
<dbReference type="PANTHER" id="PTHR22916">
    <property type="entry name" value="GLYCOSYLTRANSFERASE"/>
    <property type="match status" value="1"/>
</dbReference>
<keyword evidence="5" id="KW-1185">Reference proteome</keyword>
<comment type="caution">
    <text evidence="4">The sequence shown here is derived from an EMBL/GenBank/DDBJ whole genome shotgun (WGS) entry which is preliminary data.</text>
</comment>
<dbReference type="SUPFAM" id="SSF53448">
    <property type="entry name" value="Nucleotide-diphospho-sugar transferases"/>
    <property type="match status" value="1"/>
</dbReference>
<protein>
    <submittedName>
        <fullName evidence="4">Glycosyltransferase</fullName>
    </submittedName>
</protein>
<dbReference type="CDD" id="cd00761">
    <property type="entry name" value="Glyco_tranf_GTA_type"/>
    <property type="match status" value="1"/>
</dbReference>
<dbReference type="Pfam" id="PF00535">
    <property type="entry name" value="Glycos_transf_2"/>
    <property type="match status" value="1"/>
</dbReference>
<keyword evidence="2" id="KW-0808">Transferase</keyword>
<dbReference type="Gene3D" id="3.90.550.10">
    <property type="entry name" value="Spore Coat Polysaccharide Biosynthesis Protein SpsA, Chain A"/>
    <property type="match status" value="1"/>
</dbReference>
<sequence length="343" mass="39973">MEAYKISMIIPVYNAEQYLKKCVDSVRAQTYGNLEIMLVDDGSTDSSGELCDAYAEKDERIRVVHKENGGLVSAWKAGVKECSGEYVSFLDSDDWIDPEMLSEMSVYLTGNDREMVISDYIIERDGGSQEYVWQKLAPGEYGRKEIEEKIFPCLLGQEERYITISRCMKLISKRLISENGNYTDPAIIVGEDTTIMLPVLLDCQRIVAMDHKAYYHYLYVKESMVHKYNEKLTENIRKLIQTTDRILKDKFTGDKLEEQKKHLDQESILWYFLVLKNEARGNPSGYRRNIFKLCRSEEIRDLLKRTEITVNQPANKLLYLVMKHPGEVTVRLLRLAMIWYYRS</sequence>
<dbReference type="RefSeq" id="WP_262572500.1">
    <property type="nucleotide sequence ID" value="NZ_JAOQKJ010000001.1"/>
</dbReference>
<evidence type="ECO:0000313" key="4">
    <source>
        <dbReference type="EMBL" id="MCU6743095.1"/>
    </source>
</evidence>
<reference evidence="4 5" key="1">
    <citation type="journal article" date="2021" name="ISME Commun">
        <title>Automated analysis of genomic sequences facilitates high-throughput and comprehensive description of bacteria.</title>
        <authorList>
            <person name="Hitch T.C.A."/>
        </authorList>
    </citation>
    <scope>NUCLEOTIDE SEQUENCE [LARGE SCALE GENOMIC DNA]</scope>
    <source>
        <strain evidence="4 5">Sanger_18</strain>
    </source>
</reference>
<proteinExistence type="predicted"/>
<feature type="domain" description="Glycosyltransferase 2-like" evidence="3">
    <location>
        <begin position="7"/>
        <end position="136"/>
    </location>
</feature>
<accession>A0ABT2SYL8</accession>
<dbReference type="InterPro" id="IPR029044">
    <property type="entry name" value="Nucleotide-diphossugar_trans"/>
</dbReference>
<dbReference type="PANTHER" id="PTHR22916:SF51">
    <property type="entry name" value="GLYCOSYLTRANSFERASE EPSH-RELATED"/>
    <property type="match status" value="1"/>
</dbReference>
<organism evidence="4 5">
    <name type="scientific">Suilimivivens aceti</name>
    <dbReference type="NCBI Taxonomy" id="2981774"/>
    <lineage>
        <taxon>Bacteria</taxon>
        <taxon>Bacillati</taxon>
        <taxon>Bacillota</taxon>
        <taxon>Clostridia</taxon>
        <taxon>Lachnospirales</taxon>
        <taxon>Lachnospiraceae</taxon>
        <taxon>Suilimivivens</taxon>
    </lineage>
</organism>
<evidence type="ECO:0000256" key="2">
    <source>
        <dbReference type="ARBA" id="ARBA00022679"/>
    </source>
</evidence>
<name>A0ABT2SYL8_9FIRM</name>
<evidence type="ECO:0000313" key="5">
    <source>
        <dbReference type="Proteomes" id="UP001652432"/>
    </source>
</evidence>
<gene>
    <name evidence="4" type="ORF">OCV77_01010</name>
</gene>